<sequence length="857" mass="92864">MPLFSRLRALARSRPAPESSNFPSTTQHDTIQPWSIPQDEASVSTPQGPRFGVKIHPDINALLAEVESGEAVEDEPSSQLWMSSGDLSTEDRFSSFPMRETRPGASSDVEDQRGYFGEDNESPEDPVELEWVARRDDKGKGRAVDDVSDGISQAPSGSQRRWPTFGKERRRVIPDLRIFGRNPTTRHGIGDRTEEDSAGVARQSSSSTRLDNVYGQEASSSPSRRTTRSSWTYRRKSTTLSRRSSDGRSSLQPNASTSAVNTAIPTPPLSRAPSHSQRNLENRPDAFLEMPKAPRNDENAPLDAQQEVLYSPQAPTFGFPSPTSRPLSVIPSPDTSEFVTPASPPPLHSTPNNARTTEADVGLFDFNPPSSGPDRNFRFRGSNRQRQLTFGGASSTLNSLGPPSSSTFGKNPRSRALSDRPKASKIFSDTHSGGTMHVETELAETSRSQPFGNSTNLKLRSGSDPPKHRSRRRSAKRRRSAEWRSHTAAAGVTASPKEASNYGWPADVSRAILQLSLGEPAMATTTTLTREVQHTKTSSISCASRGQSAVLLPTSDKEAMYARPNREGVSQYNTFPASRRQSQMRTEVPPHALSFSFPILPSPSSSPSTASPAFNAGPASAPAEPTVSQPGPRQTSRSQGIGSKISETRGLGTGRTDEIGNGTGATREGKSKERDSGMIHHDLLDRAELESGEGGVRQDTSIALPPKETLRLVPSTSSKDQLVSARPTSLGSLDRLHSNSVDEPIATSTPPPKSDKSKGKRKAEETEDGSPPKSEGRKSSFAATSMRAGNEFACRLLFRLQAIHDAVPYPTTTLKELVPGQVAIALAPTLVHPCSKHPHRHLLQGLLLVLPMHDLHQ</sequence>
<feature type="compositionally biased region" description="Low complexity" evidence="1">
    <location>
        <begin position="599"/>
        <end position="614"/>
    </location>
</feature>
<feature type="compositionally biased region" description="Polar residues" evidence="1">
    <location>
        <begin position="21"/>
        <end position="47"/>
    </location>
</feature>
<feature type="region of interest" description="Disordered" evidence="1">
    <location>
        <begin position="333"/>
        <end position="352"/>
    </location>
</feature>
<feature type="region of interest" description="Disordered" evidence="1">
    <location>
        <begin position="1"/>
        <end position="52"/>
    </location>
</feature>
<organism evidence="2 3">
    <name type="scientific">Schizopora paradoxa</name>
    <dbReference type="NCBI Taxonomy" id="27342"/>
    <lineage>
        <taxon>Eukaryota</taxon>
        <taxon>Fungi</taxon>
        <taxon>Dikarya</taxon>
        <taxon>Basidiomycota</taxon>
        <taxon>Agaricomycotina</taxon>
        <taxon>Agaricomycetes</taxon>
        <taxon>Hymenochaetales</taxon>
        <taxon>Schizoporaceae</taxon>
        <taxon>Schizopora</taxon>
    </lineage>
</organism>
<evidence type="ECO:0000313" key="3">
    <source>
        <dbReference type="Proteomes" id="UP000053477"/>
    </source>
</evidence>
<feature type="compositionally biased region" description="Polar residues" evidence="1">
    <location>
        <begin position="150"/>
        <end position="161"/>
    </location>
</feature>
<gene>
    <name evidence="2" type="ORF">SCHPADRAFT_234674</name>
</gene>
<feature type="region of interest" description="Disordered" evidence="1">
    <location>
        <begin position="391"/>
        <end position="501"/>
    </location>
</feature>
<evidence type="ECO:0000256" key="1">
    <source>
        <dbReference type="SAM" id="MobiDB-lite"/>
    </source>
</evidence>
<dbReference type="EMBL" id="KQ085922">
    <property type="protein sequence ID" value="KLO15932.1"/>
    <property type="molecule type" value="Genomic_DNA"/>
</dbReference>
<feature type="compositionally biased region" description="Basic residues" evidence="1">
    <location>
        <begin position="468"/>
        <end position="479"/>
    </location>
</feature>
<feature type="compositionally biased region" description="Acidic residues" evidence="1">
    <location>
        <begin position="67"/>
        <end position="76"/>
    </location>
</feature>
<reference evidence="2 3" key="1">
    <citation type="submission" date="2015-04" db="EMBL/GenBank/DDBJ databases">
        <title>Complete genome sequence of Schizopora paradoxa KUC8140, a cosmopolitan wood degrader in East Asia.</title>
        <authorList>
            <consortium name="DOE Joint Genome Institute"/>
            <person name="Min B."/>
            <person name="Park H."/>
            <person name="Jang Y."/>
            <person name="Kim J.-J."/>
            <person name="Kim K.H."/>
            <person name="Pangilinan J."/>
            <person name="Lipzen A."/>
            <person name="Riley R."/>
            <person name="Grigoriev I.V."/>
            <person name="Spatafora J.W."/>
            <person name="Choi I.-G."/>
        </authorList>
    </citation>
    <scope>NUCLEOTIDE SEQUENCE [LARGE SCALE GENOMIC DNA]</scope>
    <source>
        <strain evidence="2 3">KUC8140</strain>
    </source>
</reference>
<feature type="compositionally biased region" description="Basic and acidic residues" evidence="1">
    <location>
        <begin position="131"/>
        <end position="145"/>
    </location>
</feature>
<feature type="compositionally biased region" description="Basic and acidic residues" evidence="1">
    <location>
        <begin position="667"/>
        <end position="689"/>
    </location>
</feature>
<feature type="region of interest" description="Disordered" evidence="1">
    <location>
        <begin position="599"/>
        <end position="782"/>
    </location>
</feature>
<name>A0A0H2RWH1_9AGAM</name>
<feature type="compositionally biased region" description="Polar residues" evidence="1">
    <location>
        <begin position="443"/>
        <end position="458"/>
    </location>
</feature>
<accession>A0A0H2RWH1</accession>
<feature type="compositionally biased region" description="Polar residues" evidence="1">
    <location>
        <begin position="77"/>
        <end position="87"/>
    </location>
</feature>
<feature type="region of interest" description="Disordered" evidence="1">
    <location>
        <begin position="67"/>
        <end position="279"/>
    </location>
</feature>
<dbReference type="AlphaFoldDB" id="A0A0H2RWH1"/>
<feature type="compositionally biased region" description="Acidic residues" evidence="1">
    <location>
        <begin position="118"/>
        <end position="128"/>
    </location>
</feature>
<protein>
    <submittedName>
        <fullName evidence="2">Uncharacterized protein</fullName>
    </submittedName>
</protein>
<feature type="compositionally biased region" description="Polar residues" evidence="1">
    <location>
        <begin position="252"/>
        <end position="264"/>
    </location>
</feature>
<dbReference type="InParanoid" id="A0A0H2RWH1"/>
<proteinExistence type="predicted"/>
<dbReference type="Proteomes" id="UP000053477">
    <property type="component" value="Unassembled WGS sequence"/>
</dbReference>
<dbReference type="OrthoDB" id="3266087at2759"/>
<feature type="compositionally biased region" description="Polar residues" evidence="1">
    <location>
        <begin position="391"/>
        <end position="409"/>
    </location>
</feature>
<feature type="compositionally biased region" description="Polar residues" evidence="1">
    <location>
        <begin position="626"/>
        <end position="641"/>
    </location>
</feature>
<feature type="compositionally biased region" description="Low complexity" evidence="1">
    <location>
        <begin position="1"/>
        <end position="20"/>
    </location>
</feature>
<evidence type="ECO:0000313" key="2">
    <source>
        <dbReference type="EMBL" id="KLO15932.1"/>
    </source>
</evidence>
<feature type="compositionally biased region" description="Polar residues" evidence="1">
    <location>
        <begin position="714"/>
        <end position="731"/>
    </location>
</feature>
<feature type="compositionally biased region" description="Low complexity" evidence="1">
    <location>
        <begin position="219"/>
        <end position="251"/>
    </location>
</feature>
<keyword evidence="3" id="KW-1185">Reference proteome</keyword>